<comment type="subcellular location">
    <subcellularLocation>
        <location evidence="1">Nucleus</location>
    </subcellularLocation>
</comment>
<dbReference type="GO" id="GO:0005666">
    <property type="term" value="C:RNA polymerase III complex"/>
    <property type="evidence" value="ECO:0007669"/>
    <property type="project" value="TreeGrafter"/>
</dbReference>
<dbReference type="GO" id="GO:0005736">
    <property type="term" value="C:RNA polymerase I complex"/>
    <property type="evidence" value="ECO:0007669"/>
    <property type="project" value="TreeGrafter"/>
</dbReference>
<evidence type="ECO:0000256" key="2">
    <source>
        <dbReference type="ARBA" id="ARBA00008912"/>
    </source>
</evidence>
<dbReference type="Pfam" id="PF03870">
    <property type="entry name" value="RNA_pol_Rpb8"/>
    <property type="match status" value="1"/>
</dbReference>
<dbReference type="STRING" id="109895.A0A507EFD9"/>
<comment type="function">
    <text evidence="4">DNA-dependent RNA polymerase catalyzes the transcription of DNA into RNA using the four ribonucleoside triphosphates as substrates. Common component of RNA polymerases I, II and III which synthesize ribosomal RNA precursors, mRNA precursors and many functional non-coding RNAs, and small RNAs, such as 5S rRNA and tRNAs, respectively.</text>
</comment>
<name>A0A507EFD9_9FUNG</name>
<proteinExistence type="inferred from homology"/>
<dbReference type="InterPro" id="IPR012340">
    <property type="entry name" value="NA-bd_OB-fold"/>
</dbReference>
<dbReference type="Gene3D" id="2.40.50.140">
    <property type="entry name" value="Nucleic acid-binding proteins"/>
    <property type="match status" value="1"/>
</dbReference>
<dbReference type="EMBL" id="QEAQ01000004">
    <property type="protein sequence ID" value="TPX62127.1"/>
    <property type="molecule type" value="Genomic_DNA"/>
</dbReference>
<dbReference type="SMART" id="SM00658">
    <property type="entry name" value="RPOL8c"/>
    <property type="match status" value="1"/>
</dbReference>
<dbReference type="PANTHER" id="PTHR10917:SF0">
    <property type="entry name" value="DNA-DIRECTED RNA POLYMERASES I, II, AND III SUBUNIT RPABC3"/>
    <property type="match status" value="1"/>
</dbReference>
<dbReference type="OrthoDB" id="20018at2759"/>
<keyword evidence="6" id="KW-1185">Reference proteome</keyword>
<evidence type="ECO:0000256" key="1">
    <source>
        <dbReference type="ARBA" id="ARBA00004123"/>
    </source>
</evidence>
<dbReference type="PIRSF" id="PIRSF000779">
    <property type="entry name" value="RNA_pol_Rpb8"/>
    <property type="match status" value="1"/>
</dbReference>
<dbReference type="GO" id="GO:0003899">
    <property type="term" value="F:DNA-directed RNA polymerase activity"/>
    <property type="evidence" value="ECO:0007669"/>
    <property type="project" value="UniProtKB-UniRule"/>
</dbReference>
<comment type="caution">
    <text evidence="5">The sequence shown here is derived from an EMBL/GenBank/DDBJ whole genome shotgun (WGS) entry which is preliminary data.</text>
</comment>
<evidence type="ECO:0000256" key="3">
    <source>
        <dbReference type="ARBA" id="ARBA00023242"/>
    </source>
</evidence>
<dbReference type="Proteomes" id="UP000318582">
    <property type="component" value="Unassembled WGS sequence"/>
</dbReference>
<evidence type="ECO:0000256" key="4">
    <source>
        <dbReference type="PIRNR" id="PIRNR000779"/>
    </source>
</evidence>
<gene>
    <name evidence="5" type="ORF">PhCBS80983_g00661</name>
</gene>
<dbReference type="AlphaFoldDB" id="A0A507EFD9"/>
<comment type="similarity">
    <text evidence="2 4">Belongs to the eukaryotic RPB8 RNA polymerase subunit family.</text>
</comment>
<keyword evidence="3 4" id="KW-0539">Nucleus</keyword>
<reference evidence="5 6" key="1">
    <citation type="journal article" date="2019" name="Sci. Rep.">
        <title>Comparative genomics of chytrid fungi reveal insights into the obligate biotrophic and pathogenic lifestyle of Synchytrium endobioticum.</title>
        <authorList>
            <person name="van de Vossenberg B.T.L.H."/>
            <person name="Warris S."/>
            <person name="Nguyen H.D.T."/>
            <person name="van Gent-Pelzer M.P.E."/>
            <person name="Joly D.L."/>
            <person name="van de Geest H.C."/>
            <person name="Bonants P.J.M."/>
            <person name="Smith D.S."/>
            <person name="Levesque C.A."/>
            <person name="van der Lee T.A.J."/>
        </authorList>
    </citation>
    <scope>NUCLEOTIDE SEQUENCE [LARGE SCALE GENOMIC DNA]</scope>
    <source>
        <strain evidence="5 6">CBS 809.83</strain>
    </source>
</reference>
<evidence type="ECO:0000313" key="6">
    <source>
        <dbReference type="Proteomes" id="UP000318582"/>
    </source>
</evidence>
<dbReference type="GO" id="GO:0005665">
    <property type="term" value="C:RNA polymerase II, core complex"/>
    <property type="evidence" value="ECO:0007669"/>
    <property type="project" value="UniProtKB-UniRule"/>
</dbReference>
<organism evidence="5 6">
    <name type="scientific">Powellomyces hirtus</name>
    <dbReference type="NCBI Taxonomy" id="109895"/>
    <lineage>
        <taxon>Eukaryota</taxon>
        <taxon>Fungi</taxon>
        <taxon>Fungi incertae sedis</taxon>
        <taxon>Chytridiomycota</taxon>
        <taxon>Chytridiomycota incertae sedis</taxon>
        <taxon>Chytridiomycetes</taxon>
        <taxon>Spizellomycetales</taxon>
        <taxon>Powellomycetaceae</taxon>
        <taxon>Powellomyces</taxon>
    </lineage>
</organism>
<dbReference type="SUPFAM" id="SSF50249">
    <property type="entry name" value="Nucleic acid-binding proteins"/>
    <property type="match status" value="1"/>
</dbReference>
<evidence type="ECO:0000313" key="5">
    <source>
        <dbReference type="EMBL" id="TPX62127.1"/>
    </source>
</evidence>
<dbReference type="PANTHER" id="PTHR10917">
    <property type="entry name" value="DNA-DIRECTED RNA POLYMERASES I, II, AND III SUBUNIT RPABC3"/>
    <property type="match status" value="1"/>
</dbReference>
<dbReference type="InterPro" id="IPR005570">
    <property type="entry name" value="RPABC3"/>
</dbReference>
<accession>A0A507EFD9</accession>
<protein>
    <recommendedName>
        <fullName evidence="4">DNA-directed RNA polymerases I, II, and III subunit RPABC3</fullName>
    </recommendedName>
</protein>
<sequence>MKSQLFHATFTVKEIDPYGKKFDRVSRITALSETGDVEITLDVNTEIYPLAQFEKVSVALAATLSLDPTAAGDALNAASRDAWRSNERSLADDYDYVMFGKVYKYDDNGPSKVSVYASFGGLLLCISGDYRQLNDLDVGMNLYLLMKK</sequence>
<dbReference type="GO" id="GO:0006351">
    <property type="term" value="P:DNA-templated transcription"/>
    <property type="evidence" value="ECO:0007669"/>
    <property type="project" value="UniProtKB-UniRule"/>
</dbReference>
<dbReference type="FunFam" id="2.40.50.140:FF:000191">
    <property type="entry name" value="DNA-directed RNA polymerases I, II, and III subunit RPABC3"/>
    <property type="match status" value="1"/>
</dbReference>